<keyword evidence="8" id="KW-0560">Oxidoreductase</keyword>
<organism evidence="9 10">
    <name type="scientific">Aphidius gifuensis</name>
    <name type="common">Parasitoid wasp</name>
    <dbReference type="NCBI Taxonomy" id="684658"/>
    <lineage>
        <taxon>Eukaryota</taxon>
        <taxon>Metazoa</taxon>
        <taxon>Ecdysozoa</taxon>
        <taxon>Arthropoda</taxon>
        <taxon>Hexapoda</taxon>
        <taxon>Insecta</taxon>
        <taxon>Pterygota</taxon>
        <taxon>Neoptera</taxon>
        <taxon>Endopterygota</taxon>
        <taxon>Hymenoptera</taxon>
        <taxon>Apocrita</taxon>
        <taxon>Ichneumonoidea</taxon>
        <taxon>Braconidae</taxon>
        <taxon>Aphidiinae</taxon>
        <taxon>Aphidius</taxon>
    </lineage>
</organism>
<evidence type="ECO:0000256" key="5">
    <source>
        <dbReference type="ARBA" id="ARBA00019170"/>
    </source>
</evidence>
<sequence>MTPEALTGKVFILITGASQGIGRQIAITLSEIVDKNSQILLIARNENGLKETRDKLSKNINVNYASVDLGVATDEQLTEIISNVTDVDKFDRAILIQNAGSVGDVTKNTAQMNDMDYWKNYFALNVFSTAILNSVFMKLFNDNVKAKKYIINISSLMGIKPFKSMGYYGSGKAAREMYFKVFAEEFPQVNVLNYSPGPVETEMLVTVATKAGDDEVRNTINDTRIQKKSLTPEQTVNRLVNILRDQKYKSGDHVDYFDEFLKF</sequence>
<comment type="similarity">
    <text evidence="2">Belongs to the sepiapterin reductase family.</text>
</comment>
<protein>
    <recommendedName>
        <fullName evidence="5">Sepiapterin reductase</fullName>
        <ecNumber evidence="4">1.1.1.153</ecNumber>
    </recommendedName>
</protein>
<dbReference type="CDD" id="cd05367">
    <property type="entry name" value="SPR-like_SDR_c"/>
    <property type="match status" value="1"/>
</dbReference>
<dbReference type="FunFam" id="3.40.50.720:FF:000259">
    <property type="entry name" value="Sepiapterin reductase"/>
    <property type="match status" value="1"/>
</dbReference>
<dbReference type="Pfam" id="PF00106">
    <property type="entry name" value="adh_short"/>
    <property type="match status" value="1"/>
</dbReference>
<evidence type="ECO:0000256" key="1">
    <source>
        <dbReference type="ARBA" id="ARBA00004496"/>
    </source>
</evidence>
<keyword evidence="7" id="KW-0521">NADP</keyword>
<gene>
    <name evidence="9" type="ORF">HCN44_003261</name>
</gene>
<dbReference type="GO" id="GO:0006729">
    <property type="term" value="P:tetrahydrobiopterin biosynthetic process"/>
    <property type="evidence" value="ECO:0007669"/>
    <property type="project" value="InterPro"/>
</dbReference>
<comment type="subcellular location">
    <subcellularLocation>
        <location evidence="1">Cytoplasm</location>
    </subcellularLocation>
</comment>
<dbReference type="PANTHER" id="PTHR44085">
    <property type="entry name" value="SEPIAPTERIN REDUCTASE"/>
    <property type="match status" value="1"/>
</dbReference>
<dbReference type="PANTHER" id="PTHR44085:SF2">
    <property type="entry name" value="SEPIAPTERIN REDUCTASE"/>
    <property type="match status" value="1"/>
</dbReference>
<dbReference type="InterPro" id="IPR036291">
    <property type="entry name" value="NAD(P)-bd_dom_sf"/>
</dbReference>
<keyword evidence="6" id="KW-0963">Cytoplasm</keyword>
<dbReference type="AlphaFoldDB" id="A0A835CLN0"/>
<dbReference type="EMBL" id="JACMRX010000006">
    <property type="protein sequence ID" value="KAF7987499.1"/>
    <property type="molecule type" value="Genomic_DNA"/>
</dbReference>
<evidence type="ECO:0000313" key="10">
    <source>
        <dbReference type="Proteomes" id="UP000639338"/>
    </source>
</evidence>
<reference evidence="9 10" key="1">
    <citation type="submission" date="2020-08" db="EMBL/GenBank/DDBJ databases">
        <title>Aphidius gifuensis genome sequencing and assembly.</title>
        <authorList>
            <person name="Du Z."/>
        </authorList>
    </citation>
    <scope>NUCLEOTIDE SEQUENCE [LARGE SCALE GENOMIC DNA]</scope>
    <source>
        <strain evidence="9">YNYX2018</strain>
        <tissue evidence="9">Adults</tissue>
    </source>
</reference>
<evidence type="ECO:0000256" key="4">
    <source>
        <dbReference type="ARBA" id="ARBA00013075"/>
    </source>
</evidence>
<evidence type="ECO:0000256" key="2">
    <source>
        <dbReference type="ARBA" id="ARBA00010483"/>
    </source>
</evidence>
<dbReference type="InterPro" id="IPR051721">
    <property type="entry name" value="Biopterin_syn/organic_redct"/>
</dbReference>
<dbReference type="SUPFAM" id="SSF51735">
    <property type="entry name" value="NAD(P)-binding Rossmann-fold domains"/>
    <property type="match status" value="1"/>
</dbReference>
<accession>A0A835CLN0</accession>
<comment type="caution">
    <text evidence="9">The sequence shown here is derived from an EMBL/GenBank/DDBJ whole genome shotgun (WGS) entry which is preliminary data.</text>
</comment>
<name>A0A835CLN0_APHGI</name>
<proteinExistence type="inferred from homology"/>
<dbReference type="OrthoDB" id="153074at2759"/>
<dbReference type="Gene3D" id="3.40.50.720">
    <property type="entry name" value="NAD(P)-binding Rossmann-like Domain"/>
    <property type="match status" value="1"/>
</dbReference>
<dbReference type="EC" id="1.1.1.153" evidence="4"/>
<dbReference type="InterPro" id="IPR002347">
    <property type="entry name" value="SDR_fam"/>
</dbReference>
<evidence type="ECO:0000256" key="8">
    <source>
        <dbReference type="ARBA" id="ARBA00023002"/>
    </source>
</evidence>
<keyword evidence="10" id="KW-1185">Reference proteome</keyword>
<evidence type="ECO:0000256" key="6">
    <source>
        <dbReference type="ARBA" id="ARBA00022490"/>
    </source>
</evidence>
<dbReference type="NCBIfam" id="TIGR01500">
    <property type="entry name" value="sepiapter_red"/>
    <property type="match status" value="1"/>
</dbReference>
<dbReference type="GO" id="GO:0005737">
    <property type="term" value="C:cytoplasm"/>
    <property type="evidence" value="ECO:0007669"/>
    <property type="project" value="UniProtKB-SubCell"/>
</dbReference>
<evidence type="ECO:0000256" key="3">
    <source>
        <dbReference type="ARBA" id="ARBA00011738"/>
    </source>
</evidence>
<dbReference type="InterPro" id="IPR006393">
    <property type="entry name" value="Sepiapterin_red"/>
</dbReference>
<comment type="subunit">
    <text evidence="3">Homodimer.</text>
</comment>
<dbReference type="PRINTS" id="PR00081">
    <property type="entry name" value="GDHRDH"/>
</dbReference>
<evidence type="ECO:0000256" key="7">
    <source>
        <dbReference type="ARBA" id="ARBA00022857"/>
    </source>
</evidence>
<dbReference type="GO" id="GO:0004757">
    <property type="term" value="F:sepiapterin reductase (NADP+) activity"/>
    <property type="evidence" value="ECO:0007669"/>
    <property type="project" value="UniProtKB-EC"/>
</dbReference>
<dbReference type="Proteomes" id="UP000639338">
    <property type="component" value="Unassembled WGS sequence"/>
</dbReference>
<evidence type="ECO:0000313" key="9">
    <source>
        <dbReference type="EMBL" id="KAF7987499.1"/>
    </source>
</evidence>